<dbReference type="Pfam" id="PF14231">
    <property type="entry name" value="GXWXG"/>
    <property type="match status" value="1"/>
</dbReference>
<dbReference type="OrthoDB" id="2213372at2759"/>
<dbReference type="AlphaFoldDB" id="A0A317WQA5"/>
<sequence>MSPFTLSNTPNITNYSSPADEYIALTSALNQLTPAEVDDAYSKLPLAEPESLEGEWDVHVIDTGHPAHALAADILPLVNTLYSEEGVDKVHEVKFHGTPGGLFVSDNQQNNRRFRYVNGNMVAGTNDYKPYYGDSGVLHFYLTRYDDE</sequence>
<reference evidence="2 3" key="1">
    <citation type="submission" date="2016-12" db="EMBL/GenBank/DDBJ databases">
        <title>The genomes of Aspergillus section Nigri reveals drivers in fungal speciation.</title>
        <authorList>
            <consortium name="DOE Joint Genome Institute"/>
            <person name="Vesth T.C."/>
            <person name="Nybo J."/>
            <person name="Theobald S."/>
            <person name="Brandl J."/>
            <person name="Frisvad J.C."/>
            <person name="Nielsen K.F."/>
            <person name="Lyhne E.K."/>
            <person name="Kogle M.E."/>
            <person name="Kuo A."/>
            <person name="Riley R."/>
            <person name="Clum A."/>
            <person name="Nolan M."/>
            <person name="Lipzen A."/>
            <person name="Salamov A."/>
            <person name="Henrissat B."/>
            <person name="Wiebenga A."/>
            <person name="De Vries R.P."/>
            <person name="Grigoriev I.V."/>
            <person name="Mortensen U.H."/>
            <person name="Andersen M.R."/>
            <person name="Baker S.E."/>
        </authorList>
    </citation>
    <scope>NUCLEOTIDE SEQUENCE [LARGE SCALE GENOMIC DNA]</scope>
    <source>
        <strain evidence="2 3">CBS 117.55</strain>
    </source>
</reference>
<gene>
    <name evidence="2" type="ORF">BO70DRAFT_419850</name>
</gene>
<name>A0A317WQA5_9EURO</name>
<comment type="caution">
    <text evidence="2">The sequence shown here is derived from an EMBL/GenBank/DDBJ whole genome shotgun (WGS) entry which is preliminary data.</text>
</comment>
<dbReference type="Proteomes" id="UP000247233">
    <property type="component" value="Unassembled WGS sequence"/>
</dbReference>
<dbReference type="GeneID" id="37069735"/>
<keyword evidence="3" id="KW-1185">Reference proteome</keyword>
<evidence type="ECO:0000259" key="1">
    <source>
        <dbReference type="Pfam" id="PF14231"/>
    </source>
</evidence>
<accession>A0A317WQA5</accession>
<evidence type="ECO:0000313" key="2">
    <source>
        <dbReference type="EMBL" id="PWY88235.1"/>
    </source>
</evidence>
<dbReference type="RefSeq" id="XP_025401771.1">
    <property type="nucleotide sequence ID" value="XM_025547498.1"/>
</dbReference>
<dbReference type="EMBL" id="MSFL01000005">
    <property type="protein sequence ID" value="PWY88235.1"/>
    <property type="molecule type" value="Genomic_DNA"/>
</dbReference>
<dbReference type="Gene3D" id="2.40.128.580">
    <property type="entry name" value="GXWXG domain"/>
    <property type="match status" value="1"/>
</dbReference>
<proteinExistence type="predicted"/>
<dbReference type="InterPro" id="IPR025951">
    <property type="entry name" value="GXWXG_dom"/>
</dbReference>
<organism evidence="2 3">
    <name type="scientific">Aspergillus heteromorphus CBS 117.55</name>
    <dbReference type="NCBI Taxonomy" id="1448321"/>
    <lineage>
        <taxon>Eukaryota</taxon>
        <taxon>Fungi</taxon>
        <taxon>Dikarya</taxon>
        <taxon>Ascomycota</taxon>
        <taxon>Pezizomycotina</taxon>
        <taxon>Eurotiomycetes</taxon>
        <taxon>Eurotiomycetidae</taxon>
        <taxon>Eurotiales</taxon>
        <taxon>Aspergillaceae</taxon>
        <taxon>Aspergillus</taxon>
        <taxon>Aspergillus subgen. Circumdati</taxon>
    </lineage>
</organism>
<evidence type="ECO:0000313" key="3">
    <source>
        <dbReference type="Proteomes" id="UP000247233"/>
    </source>
</evidence>
<dbReference type="VEuPathDB" id="FungiDB:BO70DRAFT_419850"/>
<feature type="domain" description="GXWXG" evidence="1">
    <location>
        <begin position="41"/>
        <end position="90"/>
    </location>
</feature>
<protein>
    <recommendedName>
        <fullName evidence="1">GXWXG domain-containing protein</fullName>
    </recommendedName>
</protein>